<gene>
    <name evidence="7" type="primary">ctaG</name>
    <name evidence="7" type="ORF">ACFSUC_19085</name>
</gene>
<keyword evidence="5 6" id="KW-0472">Membrane</keyword>
<comment type="subcellular location">
    <subcellularLocation>
        <location evidence="1">Cell membrane</location>
        <topology evidence="1">Multi-pass membrane protein</topology>
    </subcellularLocation>
</comment>
<dbReference type="Pfam" id="PF09678">
    <property type="entry name" value="Caa3_CtaG"/>
    <property type="match status" value="1"/>
</dbReference>
<dbReference type="InterPro" id="IPR019108">
    <property type="entry name" value="Caa3_assmbl_CtaG-rel"/>
</dbReference>
<organism evidence="7 8">
    <name type="scientific">Marinicrinis sediminis</name>
    <dbReference type="NCBI Taxonomy" id="1652465"/>
    <lineage>
        <taxon>Bacteria</taxon>
        <taxon>Bacillati</taxon>
        <taxon>Bacillota</taxon>
        <taxon>Bacilli</taxon>
        <taxon>Bacillales</taxon>
        <taxon>Paenibacillaceae</taxon>
    </lineage>
</organism>
<accession>A0ABW5RGJ8</accession>
<keyword evidence="4 6" id="KW-1133">Transmembrane helix</keyword>
<dbReference type="InterPro" id="IPR014108">
    <property type="entry name" value="Caa3-assmbl_CtaG"/>
</dbReference>
<protein>
    <submittedName>
        <fullName evidence="7">Cytochrome c oxidase assembly factor CtaG</fullName>
    </submittedName>
</protein>
<feature type="transmembrane region" description="Helical" evidence="6">
    <location>
        <begin position="84"/>
        <end position="103"/>
    </location>
</feature>
<evidence type="ECO:0000256" key="6">
    <source>
        <dbReference type="SAM" id="Phobius"/>
    </source>
</evidence>
<dbReference type="RefSeq" id="WP_379931244.1">
    <property type="nucleotide sequence ID" value="NZ_JBHUMM010000045.1"/>
</dbReference>
<sequence>MLGLQYFSFEAIWSPLFLLLFIGVAIVYLLLVGPWSIRFKESEAVAWWRKAVFLIGLTLLYLTQAGPLSLLAHLMFSAHMFNMAVSYILVPPLLLIGIPAWMLRPLLRIRVLQYLKFLMHPLLTMVFFNAAFSFYHIPTIHDYVMTNYEVHAAYYVLLLVTSLMMWWPIINPLSDEEQLSGLKKMGYIFANGVLITPACALIVFANEPMYNTFTDPTIWAEAMGYCVPAGQDWVLTQFSGPQFFTSMSALDDQQLGGVIMKLLQETLYGILLLYVFKEWYRNENPEKEDDLPPSMDPA</sequence>
<keyword evidence="8" id="KW-1185">Reference proteome</keyword>
<evidence type="ECO:0000256" key="2">
    <source>
        <dbReference type="ARBA" id="ARBA00022475"/>
    </source>
</evidence>
<feature type="transmembrane region" description="Helical" evidence="6">
    <location>
        <begin position="51"/>
        <end position="72"/>
    </location>
</feature>
<evidence type="ECO:0000313" key="8">
    <source>
        <dbReference type="Proteomes" id="UP001597497"/>
    </source>
</evidence>
<keyword evidence="2" id="KW-1003">Cell membrane</keyword>
<evidence type="ECO:0000256" key="3">
    <source>
        <dbReference type="ARBA" id="ARBA00022692"/>
    </source>
</evidence>
<name>A0ABW5RGJ8_9BACL</name>
<dbReference type="NCBIfam" id="TIGR02737">
    <property type="entry name" value="caa3_CtaG"/>
    <property type="match status" value="1"/>
</dbReference>
<feature type="transmembrane region" description="Helical" evidence="6">
    <location>
        <begin position="115"/>
        <end position="137"/>
    </location>
</feature>
<evidence type="ECO:0000256" key="4">
    <source>
        <dbReference type="ARBA" id="ARBA00022989"/>
    </source>
</evidence>
<reference evidence="8" key="1">
    <citation type="journal article" date="2019" name="Int. J. Syst. Evol. Microbiol.">
        <title>The Global Catalogue of Microorganisms (GCM) 10K type strain sequencing project: providing services to taxonomists for standard genome sequencing and annotation.</title>
        <authorList>
            <consortium name="The Broad Institute Genomics Platform"/>
            <consortium name="The Broad Institute Genome Sequencing Center for Infectious Disease"/>
            <person name="Wu L."/>
            <person name="Ma J."/>
        </authorList>
    </citation>
    <scope>NUCLEOTIDE SEQUENCE [LARGE SCALE GENOMIC DNA]</scope>
    <source>
        <strain evidence="8">KCTC 33676</strain>
    </source>
</reference>
<evidence type="ECO:0000256" key="5">
    <source>
        <dbReference type="ARBA" id="ARBA00023136"/>
    </source>
</evidence>
<dbReference type="EMBL" id="JBHUMM010000045">
    <property type="protein sequence ID" value="MFD2673659.1"/>
    <property type="molecule type" value="Genomic_DNA"/>
</dbReference>
<dbReference type="Proteomes" id="UP001597497">
    <property type="component" value="Unassembled WGS sequence"/>
</dbReference>
<feature type="transmembrane region" description="Helical" evidence="6">
    <location>
        <begin position="12"/>
        <end position="31"/>
    </location>
</feature>
<keyword evidence="3 6" id="KW-0812">Transmembrane</keyword>
<evidence type="ECO:0000256" key="1">
    <source>
        <dbReference type="ARBA" id="ARBA00004651"/>
    </source>
</evidence>
<comment type="caution">
    <text evidence="7">The sequence shown here is derived from an EMBL/GenBank/DDBJ whole genome shotgun (WGS) entry which is preliminary data.</text>
</comment>
<feature type="transmembrane region" description="Helical" evidence="6">
    <location>
        <begin position="152"/>
        <end position="173"/>
    </location>
</feature>
<proteinExistence type="predicted"/>
<evidence type="ECO:0000313" key="7">
    <source>
        <dbReference type="EMBL" id="MFD2673659.1"/>
    </source>
</evidence>
<feature type="transmembrane region" description="Helical" evidence="6">
    <location>
        <begin position="185"/>
        <end position="205"/>
    </location>
</feature>